<name>A0AA96V529_9EURY</name>
<sequence length="95" mass="11475">MDREPKCKFCKNSCRTSCQGTRNVLLACVAKSRTRGEIVYCDEWKNQSIKCELYKERPENKRIKYLSHKQIFERLETKLTDIFSDMFDKKPWWES</sequence>
<reference evidence="1 2" key="1">
    <citation type="submission" date="2023-07" db="EMBL/GenBank/DDBJ databases">
        <title>Closed genoem sequence of Methanosarcinaceae archaeon Ac7.</title>
        <authorList>
            <person name="Poehlein A."/>
            <person name="Protasov E."/>
            <person name="Platt K."/>
            <person name="Reeh H."/>
            <person name="Daniel R."/>
            <person name="Brune A."/>
        </authorList>
    </citation>
    <scope>NUCLEOTIDE SEQUENCE [LARGE SCALE GENOMIC DNA]</scope>
    <source>
        <strain evidence="1 2">Ac7</strain>
    </source>
</reference>
<evidence type="ECO:0000313" key="1">
    <source>
        <dbReference type="EMBL" id="WNY25158.1"/>
    </source>
</evidence>
<dbReference type="AlphaFoldDB" id="A0AA96V529"/>
<keyword evidence="2" id="KW-1185">Reference proteome</keyword>
<evidence type="ECO:0000313" key="2">
    <source>
        <dbReference type="Proteomes" id="UP001303587"/>
    </source>
</evidence>
<dbReference type="Proteomes" id="UP001303587">
    <property type="component" value="Chromosome"/>
</dbReference>
<proteinExistence type="predicted"/>
<accession>A0AA96V529</accession>
<dbReference type="EMBL" id="CP131060">
    <property type="protein sequence ID" value="WNY25158.1"/>
    <property type="molecule type" value="Genomic_DNA"/>
</dbReference>
<organism evidence="1 2">
    <name type="scientific">Methanolapillus millepedarum</name>
    <dbReference type="NCBI Taxonomy" id="3028296"/>
    <lineage>
        <taxon>Archaea</taxon>
        <taxon>Methanobacteriati</taxon>
        <taxon>Methanobacteriota</taxon>
        <taxon>Stenosarchaea group</taxon>
        <taxon>Methanomicrobia</taxon>
        <taxon>Methanosarcinales</taxon>
        <taxon>Methanosarcinaceae</taxon>
        <taxon>Methanolapillus</taxon>
    </lineage>
</organism>
<protein>
    <submittedName>
        <fullName evidence="1">Uncharacterized protein</fullName>
    </submittedName>
</protein>
<gene>
    <name evidence="1" type="ORF">MsAc7_07000</name>
</gene>